<evidence type="ECO:0000259" key="1">
    <source>
        <dbReference type="PROSITE" id="PS51857"/>
    </source>
</evidence>
<dbReference type="RefSeq" id="XP_018297278.1">
    <property type="nucleotide sequence ID" value="XM_018430193.1"/>
</dbReference>
<dbReference type="InterPro" id="IPR012340">
    <property type="entry name" value="NA-bd_OB-fold"/>
</dbReference>
<protein>
    <submittedName>
        <fullName evidence="2">Cold-shock transcription factor</fullName>
    </submittedName>
</protein>
<dbReference type="SUPFAM" id="SSF50249">
    <property type="entry name" value="Nucleic acid-binding proteins"/>
    <property type="match status" value="1"/>
</dbReference>
<dbReference type="VEuPathDB" id="FungiDB:PHYBLDRAFT_139274"/>
<dbReference type="SMART" id="SM00357">
    <property type="entry name" value="CSP"/>
    <property type="match status" value="1"/>
</dbReference>
<proteinExistence type="predicted"/>
<reference evidence="3" key="1">
    <citation type="submission" date="2015-06" db="EMBL/GenBank/DDBJ databases">
        <title>Expansion of signal transduction pathways in fungi by whole-genome duplication.</title>
        <authorList>
            <consortium name="DOE Joint Genome Institute"/>
            <person name="Corrochano L.M."/>
            <person name="Kuo A."/>
            <person name="Marcet-Houben M."/>
            <person name="Polaino S."/>
            <person name="Salamov A."/>
            <person name="Villalobos J.M."/>
            <person name="Alvarez M.I."/>
            <person name="Avalos J."/>
            <person name="Benito E.P."/>
            <person name="Benoit I."/>
            <person name="Burger G."/>
            <person name="Camino L.P."/>
            <person name="Canovas D."/>
            <person name="Cerda-Olmedo E."/>
            <person name="Cheng J.-F."/>
            <person name="Dominguez A."/>
            <person name="Elias M."/>
            <person name="Eslava A.P."/>
            <person name="Glaser F."/>
            <person name="Grimwood J."/>
            <person name="Gutierrez G."/>
            <person name="Heitman J."/>
            <person name="Henrissat B."/>
            <person name="Iturriaga E.A."/>
            <person name="Lang B.F."/>
            <person name="Lavin J.L."/>
            <person name="Lee S."/>
            <person name="Li W."/>
            <person name="Lindquist E."/>
            <person name="Lopez-Garcia S."/>
            <person name="Luque E.M."/>
            <person name="Marcos A.T."/>
            <person name="Martin J."/>
            <person name="McCluskey K."/>
            <person name="Medina H.R."/>
            <person name="Miralles-Duran A."/>
            <person name="Miyazaki A."/>
            <person name="Munoz-Torres E."/>
            <person name="Oguiza J.A."/>
            <person name="Ohm R."/>
            <person name="Olmedo M."/>
            <person name="Orejas M."/>
            <person name="Ortiz-Castellanos L."/>
            <person name="Pisabarro A.G."/>
            <person name="Rodriguez-Romero J."/>
            <person name="Ruiz-Herrera J."/>
            <person name="Ruiz-Vazquez R."/>
            <person name="Sanz C."/>
            <person name="Schackwitz W."/>
            <person name="Schmutz J."/>
            <person name="Shahriari M."/>
            <person name="Shelest E."/>
            <person name="Silva-Franco F."/>
            <person name="Soanes D."/>
            <person name="Syed K."/>
            <person name="Tagua V.G."/>
            <person name="Talbot N.J."/>
            <person name="Thon M."/>
            <person name="De vries R.P."/>
            <person name="Wiebenga A."/>
            <person name="Yadav J.S."/>
            <person name="Braun E.L."/>
            <person name="Baker S."/>
            <person name="Garre V."/>
            <person name="Horwitz B."/>
            <person name="Torres-Martinez S."/>
            <person name="Idnurm A."/>
            <person name="Herrera-Estrella A."/>
            <person name="Gabaldon T."/>
            <person name="Grigoriev I.V."/>
        </authorList>
    </citation>
    <scope>NUCLEOTIDE SEQUENCE [LARGE SCALE GENOMIC DNA]</scope>
    <source>
        <strain evidence="3">NRRL 1555(-)</strain>
    </source>
</reference>
<dbReference type="GO" id="GO:0003676">
    <property type="term" value="F:nucleic acid binding"/>
    <property type="evidence" value="ECO:0007669"/>
    <property type="project" value="InterPro"/>
</dbReference>
<dbReference type="Proteomes" id="UP000077315">
    <property type="component" value="Unassembled WGS sequence"/>
</dbReference>
<organism evidence="2 3">
    <name type="scientific">Phycomyces blakesleeanus (strain ATCC 8743b / DSM 1359 / FGSC 10004 / NBRC 33097 / NRRL 1555)</name>
    <dbReference type="NCBI Taxonomy" id="763407"/>
    <lineage>
        <taxon>Eukaryota</taxon>
        <taxon>Fungi</taxon>
        <taxon>Fungi incertae sedis</taxon>
        <taxon>Mucoromycota</taxon>
        <taxon>Mucoromycotina</taxon>
        <taxon>Mucoromycetes</taxon>
        <taxon>Mucorales</taxon>
        <taxon>Phycomycetaceae</taxon>
        <taxon>Phycomyces</taxon>
    </lineage>
</organism>
<dbReference type="Gene3D" id="2.40.50.140">
    <property type="entry name" value="Nucleic acid-binding proteins"/>
    <property type="match status" value="1"/>
</dbReference>
<dbReference type="EMBL" id="KV440972">
    <property type="protein sequence ID" value="OAD79238.1"/>
    <property type="molecule type" value="Genomic_DNA"/>
</dbReference>
<dbReference type="InParanoid" id="A0A167Q7W4"/>
<evidence type="ECO:0000313" key="3">
    <source>
        <dbReference type="Proteomes" id="UP000077315"/>
    </source>
</evidence>
<dbReference type="InterPro" id="IPR011129">
    <property type="entry name" value="CSD"/>
</dbReference>
<sequence length="208" mass="23028">MSSRQTGIVKFFNSAKGYGFIIPNSPINQSKIEEVFVHHTAIHNDGGFKSLKEGEEVEYDLIEGPKGFQAANVSGPEGIPVQGDPFASLNQNRGQYKDEDKAQSYWVGYNNNYYLPVHGVYSYGPSYVPYGQQPMYIIRSTGTPIVSPPSSSSNSIVPSQLATASWPRYQTMPTPEKTPYHAVYAYYYPRPVASRSPPLTHSESTSSD</sequence>
<dbReference type="OrthoDB" id="422005at2759"/>
<gene>
    <name evidence="2" type="ORF">PHYBLDRAFT_139274</name>
</gene>
<feature type="domain" description="CSD" evidence="1">
    <location>
        <begin position="4"/>
        <end position="75"/>
    </location>
</feature>
<evidence type="ECO:0000313" key="2">
    <source>
        <dbReference type="EMBL" id="OAD79238.1"/>
    </source>
</evidence>
<dbReference type="InterPro" id="IPR050181">
    <property type="entry name" value="Cold_shock_domain"/>
</dbReference>
<keyword evidence="3" id="KW-1185">Reference proteome</keyword>
<dbReference type="PRINTS" id="PR00050">
    <property type="entry name" value="COLDSHOCK"/>
</dbReference>
<dbReference type="InterPro" id="IPR002059">
    <property type="entry name" value="CSP_DNA-bd"/>
</dbReference>
<accession>A0A167Q7W4</accession>
<dbReference type="GeneID" id="28991099"/>
<dbReference type="STRING" id="763407.A0A167Q7W4"/>
<dbReference type="PROSITE" id="PS51857">
    <property type="entry name" value="CSD_2"/>
    <property type="match status" value="1"/>
</dbReference>
<dbReference type="PANTHER" id="PTHR11544">
    <property type="entry name" value="COLD SHOCK DOMAIN CONTAINING PROTEINS"/>
    <property type="match status" value="1"/>
</dbReference>
<dbReference type="AlphaFoldDB" id="A0A167Q7W4"/>
<dbReference type="Pfam" id="PF00313">
    <property type="entry name" value="CSD"/>
    <property type="match status" value="1"/>
</dbReference>
<name>A0A167Q7W4_PHYB8</name>